<gene>
    <name evidence="6" type="ORF">J2Z69_000958</name>
</gene>
<dbReference type="InterPro" id="IPR020583">
    <property type="entry name" value="Inositol_monoP_metal-BS"/>
</dbReference>
<keyword evidence="5" id="KW-0460">Magnesium</keyword>
<sequence>MIPSTITDDLEFALTLMDAADTLTLHFFQSENLETETKEDETPVTKADRLVEEQLTAMINKERPFDHILGEEFGVSEGKGGRRWIIDPVDGTAGYLRGQQVWATLLALEEDGDIILGIVSAPAMNKRWWASKGKGTWSAPCRPEGANQQAARCFVSKVASLRNSQFSFSSPWSWAEADVLPSLLDLCSNSERSRGFGDFLSHVMVAEGTIDYACEPITSLWDYAAFIPIIEEAGGKITNFSNLKNLTSTSLICSNGLLHERIIRAIEHPSVHVRYSLHNSDDEPVLEREY</sequence>
<protein>
    <submittedName>
        <fullName evidence="6">Histidinol-phosphatase</fullName>
        <ecNumber evidence="6">3.1.3.15</ecNumber>
    </submittedName>
</protein>
<dbReference type="Pfam" id="PF00459">
    <property type="entry name" value="Inositol_P"/>
    <property type="match status" value="1"/>
</dbReference>
<dbReference type="EC" id="3.1.3.15" evidence="6"/>
<dbReference type="SUPFAM" id="SSF56655">
    <property type="entry name" value="Carbohydrate phosphatase"/>
    <property type="match status" value="1"/>
</dbReference>
<evidence type="ECO:0000313" key="7">
    <source>
        <dbReference type="Proteomes" id="UP001519288"/>
    </source>
</evidence>
<dbReference type="EMBL" id="JAGGLD010000001">
    <property type="protein sequence ID" value="MBP1999939.1"/>
    <property type="molecule type" value="Genomic_DNA"/>
</dbReference>
<comment type="cofactor">
    <cofactor evidence="1">
        <name>Mg(2+)</name>
        <dbReference type="ChEBI" id="CHEBI:18420"/>
    </cofactor>
</comment>
<name>A0ABS4JE03_9BACL</name>
<dbReference type="PANTHER" id="PTHR43200:SF6">
    <property type="entry name" value="3'(2'),5'-BISPHOSPHATE NUCLEOTIDASE"/>
    <property type="match status" value="1"/>
</dbReference>
<dbReference type="InterPro" id="IPR051090">
    <property type="entry name" value="Inositol_monoP_superfamily"/>
</dbReference>
<keyword evidence="4 6" id="KW-0378">Hydrolase</keyword>
<dbReference type="InterPro" id="IPR000760">
    <property type="entry name" value="Inositol_monophosphatase-like"/>
</dbReference>
<dbReference type="Gene3D" id="3.30.540.10">
    <property type="entry name" value="Fructose-1,6-Bisphosphatase, subunit A, domain 1"/>
    <property type="match status" value="1"/>
</dbReference>
<comment type="similarity">
    <text evidence="2">Belongs to the inositol monophosphatase superfamily.</text>
</comment>
<dbReference type="Gene3D" id="3.40.190.80">
    <property type="match status" value="1"/>
</dbReference>
<dbReference type="PRINTS" id="PR00377">
    <property type="entry name" value="IMPHPHTASES"/>
</dbReference>
<evidence type="ECO:0000256" key="2">
    <source>
        <dbReference type="ARBA" id="ARBA00009759"/>
    </source>
</evidence>
<evidence type="ECO:0000256" key="5">
    <source>
        <dbReference type="ARBA" id="ARBA00022842"/>
    </source>
</evidence>
<evidence type="ECO:0000256" key="1">
    <source>
        <dbReference type="ARBA" id="ARBA00001946"/>
    </source>
</evidence>
<keyword evidence="7" id="KW-1185">Reference proteome</keyword>
<reference evidence="6 7" key="1">
    <citation type="submission" date="2021-03" db="EMBL/GenBank/DDBJ databases">
        <title>Genomic Encyclopedia of Type Strains, Phase IV (KMG-IV): sequencing the most valuable type-strain genomes for metagenomic binning, comparative biology and taxonomic classification.</title>
        <authorList>
            <person name="Goeker M."/>
        </authorList>
    </citation>
    <scope>NUCLEOTIDE SEQUENCE [LARGE SCALE GENOMIC DNA]</scope>
    <source>
        <strain evidence="6 7">DSM 26806</strain>
    </source>
</reference>
<dbReference type="PROSITE" id="PS00629">
    <property type="entry name" value="IMP_1"/>
    <property type="match status" value="1"/>
</dbReference>
<comment type="caution">
    <text evidence="6">The sequence shown here is derived from an EMBL/GenBank/DDBJ whole genome shotgun (WGS) entry which is preliminary data.</text>
</comment>
<accession>A0ABS4JE03</accession>
<dbReference type="Proteomes" id="UP001519288">
    <property type="component" value="Unassembled WGS sequence"/>
</dbReference>
<proteinExistence type="inferred from homology"/>
<dbReference type="GO" id="GO:0004401">
    <property type="term" value="F:histidinol-phosphatase activity"/>
    <property type="evidence" value="ECO:0007669"/>
    <property type="project" value="UniProtKB-EC"/>
</dbReference>
<dbReference type="PANTHER" id="PTHR43200">
    <property type="entry name" value="PHOSPHATASE"/>
    <property type="match status" value="1"/>
</dbReference>
<evidence type="ECO:0000313" key="6">
    <source>
        <dbReference type="EMBL" id="MBP1999939.1"/>
    </source>
</evidence>
<dbReference type="RefSeq" id="WP_209859600.1">
    <property type="nucleotide sequence ID" value="NZ_JAGGLD010000001.1"/>
</dbReference>
<evidence type="ECO:0000256" key="3">
    <source>
        <dbReference type="ARBA" id="ARBA00022723"/>
    </source>
</evidence>
<organism evidence="6 7">
    <name type="scientific">Paenibacillus shirakamiensis</name>
    <dbReference type="NCBI Taxonomy" id="1265935"/>
    <lineage>
        <taxon>Bacteria</taxon>
        <taxon>Bacillati</taxon>
        <taxon>Bacillota</taxon>
        <taxon>Bacilli</taxon>
        <taxon>Bacillales</taxon>
        <taxon>Paenibacillaceae</taxon>
        <taxon>Paenibacillus</taxon>
    </lineage>
</organism>
<evidence type="ECO:0000256" key="4">
    <source>
        <dbReference type="ARBA" id="ARBA00022801"/>
    </source>
</evidence>
<keyword evidence="3" id="KW-0479">Metal-binding</keyword>